<dbReference type="AlphaFoldDB" id="A0A124SDN3"/>
<protein>
    <submittedName>
        <fullName evidence="2">Uncharacterized protein</fullName>
    </submittedName>
</protein>
<proteinExistence type="predicted"/>
<keyword evidence="1" id="KW-0472">Membrane</keyword>
<keyword evidence="1" id="KW-1133">Transmembrane helix</keyword>
<evidence type="ECO:0000256" key="1">
    <source>
        <dbReference type="SAM" id="Phobius"/>
    </source>
</evidence>
<feature type="transmembrane region" description="Helical" evidence="1">
    <location>
        <begin position="21"/>
        <end position="40"/>
    </location>
</feature>
<gene>
    <name evidence="2" type="ORF">Ccrd_000394</name>
</gene>
<sequence>MLRHYYFSEFTSSTVLHRPRTTALFFLTFLFSYLLLNTTFDSCQIRLPDYLVSSTDMFSSALSFHSLSDSADSSLGTVLKEASMHDKTLIQVTWSKPFEIDENDKT</sequence>
<dbReference type="Proteomes" id="UP000243975">
    <property type="component" value="Unassembled WGS sequence"/>
</dbReference>
<evidence type="ECO:0000313" key="3">
    <source>
        <dbReference type="Proteomes" id="UP000243975"/>
    </source>
</evidence>
<accession>A0A124SDN3</accession>
<organism evidence="2 3">
    <name type="scientific">Cynara cardunculus var. scolymus</name>
    <name type="common">Globe artichoke</name>
    <name type="synonym">Cynara scolymus</name>
    <dbReference type="NCBI Taxonomy" id="59895"/>
    <lineage>
        <taxon>Eukaryota</taxon>
        <taxon>Viridiplantae</taxon>
        <taxon>Streptophyta</taxon>
        <taxon>Embryophyta</taxon>
        <taxon>Tracheophyta</taxon>
        <taxon>Spermatophyta</taxon>
        <taxon>Magnoliopsida</taxon>
        <taxon>eudicotyledons</taxon>
        <taxon>Gunneridae</taxon>
        <taxon>Pentapetalae</taxon>
        <taxon>asterids</taxon>
        <taxon>campanulids</taxon>
        <taxon>Asterales</taxon>
        <taxon>Asteraceae</taxon>
        <taxon>Carduoideae</taxon>
        <taxon>Cardueae</taxon>
        <taxon>Carduinae</taxon>
        <taxon>Cynara</taxon>
    </lineage>
</organism>
<dbReference type="EMBL" id="LEKV01003831">
    <property type="protein sequence ID" value="KVH97497.1"/>
    <property type="molecule type" value="Genomic_DNA"/>
</dbReference>
<comment type="caution">
    <text evidence="2">The sequence shown here is derived from an EMBL/GenBank/DDBJ whole genome shotgun (WGS) entry which is preliminary data.</text>
</comment>
<dbReference type="Gramene" id="KVH97497">
    <property type="protein sequence ID" value="KVH97497"/>
    <property type="gene ID" value="Ccrd_000394"/>
</dbReference>
<name>A0A124SDN3_CYNCS</name>
<reference evidence="2 3" key="1">
    <citation type="journal article" date="2016" name="Sci. Rep.">
        <title>The genome sequence of the outbreeding globe artichoke constructed de novo incorporating a phase-aware low-pass sequencing strategy of F1 progeny.</title>
        <authorList>
            <person name="Scaglione D."/>
            <person name="Reyes-Chin-Wo S."/>
            <person name="Acquadro A."/>
            <person name="Froenicke L."/>
            <person name="Portis E."/>
            <person name="Beitel C."/>
            <person name="Tirone M."/>
            <person name="Mauro R."/>
            <person name="Lo Monaco A."/>
            <person name="Mauromicale G."/>
            <person name="Faccioli P."/>
            <person name="Cattivelli L."/>
            <person name="Rieseberg L."/>
            <person name="Michelmore R."/>
            <person name="Lanteri S."/>
        </authorList>
    </citation>
    <scope>NUCLEOTIDE SEQUENCE [LARGE SCALE GENOMIC DNA]</scope>
    <source>
        <strain evidence="2">2C</strain>
    </source>
</reference>
<keyword evidence="3" id="KW-1185">Reference proteome</keyword>
<evidence type="ECO:0000313" key="2">
    <source>
        <dbReference type="EMBL" id="KVH97497.1"/>
    </source>
</evidence>
<keyword evidence="1" id="KW-0812">Transmembrane</keyword>